<evidence type="ECO:0000313" key="3">
    <source>
        <dbReference type="EMBL" id="VVD32024.1"/>
    </source>
</evidence>
<name>A0A5Q4Z320_9BURK</name>
<dbReference type="Pfam" id="PF02321">
    <property type="entry name" value="OEP"/>
    <property type="match status" value="2"/>
</dbReference>
<comment type="subcellular location">
    <subcellularLocation>
        <location evidence="2">Cell membrane</location>
        <topology evidence="2">Lipid-anchor</topology>
    </subcellularLocation>
</comment>
<dbReference type="InterPro" id="IPR010131">
    <property type="entry name" value="MdtP/NodT-like"/>
</dbReference>
<dbReference type="GO" id="GO:0015562">
    <property type="term" value="F:efflux transmembrane transporter activity"/>
    <property type="evidence" value="ECO:0007669"/>
    <property type="project" value="InterPro"/>
</dbReference>
<dbReference type="PANTHER" id="PTHR30203">
    <property type="entry name" value="OUTER MEMBRANE CATION EFFLUX PROTEIN"/>
    <property type="match status" value="1"/>
</dbReference>
<keyword evidence="2" id="KW-0812">Transmembrane</keyword>
<keyword evidence="2" id="KW-1134">Transmembrane beta strand</keyword>
<dbReference type="NCBIfam" id="TIGR01845">
    <property type="entry name" value="outer_NodT"/>
    <property type="match status" value="1"/>
</dbReference>
<accession>A0A5Q4Z320</accession>
<evidence type="ECO:0000256" key="1">
    <source>
        <dbReference type="ARBA" id="ARBA00007613"/>
    </source>
</evidence>
<dbReference type="InterPro" id="IPR003423">
    <property type="entry name" value="OMP_efflux"/>
</dbReference>
<dbReference type="AlphaFoldDB" id="A0A5Q4Z320"/>
<dbReference type="RefSeq" id="WP_232064310.1">
    <property type="nucleotide sequence ID" value="NZ_LR699554.1"/>
</dbReference>
<dbReference type="KEGG" id="pdio:PDMSB3_0726.1"/>
<gene>
    <name evidence="3" type="ORF">PDMSB3_0726</name>
</gene>
<sequence length="507" mass="53991">MATRDGEEGECLAQHVRPRIAGGLSVAAIAVAVLGACSVGPDFVRPTPPAGNDYTREQLSASTVAADNEAQSFTRGAEIPADWWTLFKSDQLNTIVQQALENNPTLAASEASLRASQDNLRAGYGVFFPQIGAEFDATRARSAPLRNGLQTPGSIFNLITASGSVSYLLDVFGGKRRTVEGLRAQADYQRYAEKAAYVTLSANVVNTTIARAAYAAELVATEQLIELEKQQLAATEAQVRSGTAAYANVLSVRSLIAGNQALIAPLQQKISQTEHLLATLEGLLPSEARLPEIDLSSLALPTDLPISLPSDLVRQRPDILSAEAALHIASANIGVATAAMFPSIALNGTYGAGGTSFGNLSADSFRFWSIGPSITLPLFQGGSLWYGRKAAIDAFQQAQANYRQTVLTAFAQVADALNALDHDAQALQAQVEARRDADIALHLLQLNYRAGMVRYLDVLVADVQFHQATIAYFQAVAQRYQDTVALFVALGGGWWNVQASVSKGDAP</sequence>
<reference evidence="3 4" key="1">
    <citation type="submission" date="2019-08" db="EMBL/GenBank/DDBJ databases">
        <authorList>
            <person name="Herpell B J."/>
        </authorList>
    </citation>
    <scope>NUCLEOTIDE SEQUENCE [LARGE SCALE GENOMIC DNA]</scope>
    <source>
        <strain evidence="4">Msb3</strain>
    </source>
</reference>
<protein>
    <submittedName>
        <fullName evidence="3">Efflux transporter, outer membrane factor lipoprotein, NodT family</fullName>
    </submittedName>
</protein>
<dbReference type="Gene3D" id="2.20.200.10">
    <property type="entry name" value="Outer membrane efflux proteins (OEP)"/>
    <property type="match status" value="1"/>
</dbReference>
<evidence type="ECO:0000256" key="2">
    <source>
        <dbReference type="RuleBase" id="RU362097"/>
    </source>
</evidence>
<dbReference type="EMBL" id="LR699554">
    <property type="protein sequence ID" value="VVD32024.1"/>
    <property type="molecule type" value="Genomic_DNA"/>
</dbReference>
<proteinExistence type="inferred from homology"/>
<dbReference type="SUPFAM" id="SSF56954">
    <property type="entry name" value="Outer membrane efflux proteins (OEP)"/>
    <property type="match status" value="1"/>
</dbReference>
<dbReference type="PANTHER" id="PTHR30203:SF33">
    <property type="entry name" value="BLR4455 PROTEIN"/>
    <property type="match status" value="1"/>
</dbReference>
<evidence type="ECO:0000313" key="4">
    <source>
        <dbReference type="Proteomes" id="UP000325811"/>
    </source>
</evidence>
<dbReference type="GO" id="GO:0005886">
    <property type="term" value="C:plasma membrane"/>
    <property type="evidence" value="ECO:0007669"/>
    <property type="project" value="UniProtKB-SubCell"/>
</dbReference>
<keyword evidence="2 3" id="KW-0449">Lipoprotein</keyword>
<dbReference type="Proteomes" id="UP000325811">
    <property type="component" value="Chromosome II"/>
</dbReference>
<keyword evidence="4" id="KW-1185">Reference proteome</keyword>
<dbReference type="Gene3D" id="1.20.1600.10">
    <property type="entry name" value="Outer membrane efflux proteins (OEP)"/>
    <property type="match status" value="1"/>
</dbReference>
<keyword evidence="2" id="KW-0472">Membrane</keyword>
<keyword evidence="2" id="KW-0564">Palmitate</keyword>
<comment type="similarity">
    <text evidence="1 2">Belongs to the outer membrane factor (OMF) (TC 1.B.17) family.</text>
</comment>
<organism evidence="3 4">
    <name type="scientific">Paraburkholderia dioscoreae</name>
    <dbReference type="NCBI Taxonomy" id="2604047"/>
    <lineage>
        <taxon>Bacteria</taxon>
        <taxon>Pseudomonadati</taxon>
        <taxon>Pseudomonadota</taxon>
        <taxon>Betaproteobacteria</taxon>
        <taxon>Burkholderiales</taxon>
        <taxon>Burkholderiaceae</taxon>
        <taxon>Paraburkholderia</taxon>
    </lineage>
</organism>